<dbReference type="PANTHER" id="PTHR30146:SF109">
    <property type="entry name" value="HTH-TYPE TRANSCRIPTIONAL REGULATOR GALS"/>
    <property type="match status" value="1"/>
</dbReference>
<dbReference type="CDD" id="cd01392">
    <property type="entry name" value="HTH_LacI"/>
    <property type="match status" value="1"/>
</dbReference>
<keyword evidence="6" id="KW-1185">Reference proteome</keyword>
<dbReference type="InterPro" id="IPR028082">
    <property type="entry name" value="Peripla_BP_I"/>
</dbReference>
<dbReference type="RefSeq" id="WP_079704260.1">
    <property type="nucleotide sequence ID" value="NZ_FUZO01000001.1"/>
</dbReference>
<dbReference type="SUPFAM" id="SSF47413">
    <property type="entry name" value="lambda repressor-like DNA-binding domains"/>
    <property type="match status" value="1"/>
</dbReference>
<feature type="domain" description="HTH lacI-type" evidence="4">
    <location>
        <begin position="3"/>
        <end position="57"/>
    </location>
</feature>
<evidence type="ECO:0000256" key="1">
    <source>
        <dbReference type="ARBA" id="ARBA00023015"/>
    </source>
</evidence>
<dbReference type="Pfam" id="PF13377">
    <property type="entry name" value="Peripla_BP_3"/>
    <property type="match status" value="1"/>
</dbReference>
<dbReference type="SMART" id="SM00354">
    <property type="entry name" value="HTH_LACI"/>
    <property type="match status" value="1"/>
</dbReference>
<evidence type="ECO:0000256" key="2">
    <source>
        <dbReference type="ARBA" id="ARBA00023125"/>
    </source>
</evidence>
<organism evidence="5 6">
    <name type="scientific">Plantibacter cousiniae</name>
    <name type="common">nom. nud.</name>
    <dbReference type="NCBI Taxonomy" id="199709"/>
    <lineage>
        <taxon>Bacteria</taxon>
        <taxon>Bacillati</taxon>
        <taxon>Actinomycetota</taxon>
        <taxon>Actinomycetes</taxon>
        <taxon>Micrococcales</taxon>
        <taxon>Microbacteriaceae</taxon>
        <taxon>Plantibacter</taxon>
    </lineage>
</organism>
<comment type="caution">
    <text evidence="5">The sequence shown here is derived from an EMBL/GenBank/DDBJ whole genome shotgun (WGS) entry which is preliminary data.</text>
</comment>
<keyword evidence="3" id="KW-0804">Transcription</keyword>
<name>A0ABY1LFU0_9MICO</name>
<dbReference type="PANTHER" id="PTHR30146">
    <property type="entry name" value="LACI-RELATED TRANSCRIPTIONAL REPRESSOR"/>
    <property type="match status" value="1"/>
</dbReference>
<dbReference type="PROSITE" id="PS50932">
    <property type="entry name" value="HTH_LACI_2"/>
    <property type="match status" value="1"/>
</dbReference>
<accession>A0ABY1LFU0</accession>
<reference evidence="5 6" key="1">
    <citation type="submission" date="2017-02" db="EMBL/GenBank/DDBJ databases">
        <authorList>
            <person name="Varghese N."/>
            <person name="Submissions S."/>
        </authorList>
    </citation>
    <scope>NUCLEOTIDE SEQUENCE [LARGE SCALE GENOMIC DNA]</scope>
    <source>
        <strain evidence="5 6">VKM Ac-1787</strain>
    </source>
</reference>
<dbReference type="InterPro" id="IPR046335">
    <property type="entry name" value="LacI/GalR-like_sensor"/>
</dbReference>
<evidence type="ECO:0000313" key="5">
    <source>
        <dbReference type="EMBL" id="SKC36253.1"/>
    </source>
</evidence>
<dbReference type="Proteomes" id="UP000190827">
    <property type="component" value="Unassembled WGS sequence"/>
</dbReference>
<dbReference type="Pfam" id="PF00356">
    <property type="entry name" value="LacI"/>
    <property type="match status" value="1"/>
</dbReference>
<dbReference type="Gene3D" id="1.10.260.40">
    <property type="entry name" value="lambda repressor-like DNA-binding domains"/>
    <property type="match status" value="1"/>
</dbReference>
<dbReference type="InterPro" id="IPR010982">
    <property type="entry name" value="Lambda_DNA-bd_dom_sf"/>
</dbReference>
<evidence type="ECO:0000256" key="3">
    <source>
        <dbReference type="ARBA" id="ARBA00023163"/>
    </source>
</evidence>
<dbReference type="InterPro" id="IPR000843">
    <property type="entry name" value="HTH_LacI"/>
</dbReference>
<dbReference type="EMBL" id="FUZO01000001">
    <property type="protein sequence ID" value="SKC36253.1"/>
    <property type="molecule type" value="Genomic_DNA"/>
</dbReference>
<evidence type="ECO:0000259" key="4">
    <source>
        <dbReference type="PROSITE" id="PS50932"/>
    </source>
</evidence>
<gene>
    <name evidence="5" type="ORF">SAMN06295973_0114</name>
</gene>
<dbReference type="Gene3D" id="3.40.50.2300">
    <property type="match status" value="2"/>
</dbReference>
<evidence type="ECO:0000313" key="6">
    <source>
        <dbReference type="Proteomes" id="UP000190827"/>
    </source>
</evidence>
<protein>
    <submittedName>
        <fullName evidence="5">Transcriptional regulator, LacI family</fullName>
    </submittedName>
</protein>
<proteinExistence type="predicted"/>
<keyword evidence="2" id="KW-0238">DNA-binding</keyword>
<keyword evidence="1" id="KW-0805">Transcription regulation</keyword>
<sequence length="316" mass="33300">MAVTSDDVARAAGVSRPAVSQILNGRGRFAPETIRRVEEMAAAMNYRPSAAARTLATGTSDVVVALVPNTTFGTNLQDVIDVLTAELAQVGLTLVLRFASSPVELLEHFVTTVRPRAVIAPFVAATAAERKFIEGSGVTLIDLAAGEDVNYRIGQMQGEYLVSKGHQALVYAHLHDARIDVYGDMRERGLADSCREHAIAAPKSIRLSVDLVDAVSVLRDLPTGVAIACYNDDVAIALLAAARELGRCVPEDVALLGVDATRIGALMSPRLTTIAVDTTTALHAMVDNIVSQLSGSVPVDSLADRLVLNVVHGGSA</sequence>
<dbReference type="SUPFAM" id="SSF53822">
    <property type="entry name" value="Periplasmic binding protein-like I"/>
    <property type="match status" value="1"/>
</dbReference>